<dbReference type="Pfam" id="PF19834">
    <property type="entry name" value="DUF6314"/>
    <property type="match status" value="1"/>
</dbReference>
<evidence type="ECO:0000313" key="3">
    <source>
        <dbReference type="Proteomes" id="UP000199026"/>
    </source>
</evidence>
<sequence length="128" mass="14954">MRVLSDFTGRWALSRRIVPVTGAEARFEGVAEWTLGGAYEERGVLSVQGQPPMQAERRYRWDADLSVYFEDGRFFHKVPPLGGETGHWCDPDQYDVVYDFGTWPRWQVSWQVLGPRKNYEMISDYSRE</sequence>
<organism evidence="2 3">
    <name type="scientific">Lentibacter algarum</name>
    <dbReference type="NCBI Taxonomy" id="576131"/>
    <lineage>
        <taxon>Bacteria</taxon>
        <taxon>Pseudomonadati</taxon>
        <taxon>Pseudomonadota</taxon>
        <taxon>Alphaproteobacteria</taxon>
        <taxon>Rhodobacterales</taxon>
        <taxon>Roseobacteraceae</taxon>
        <taxon>Lentibacter</taxon>
    </lineage>
</organism>
<gene>
    <name evidence="2" type="ORF">SAMN05444486_102235</name>
</gene>
<name>A0A1H3K031_9RHOB</name>
<dbReference type="STRING" id="576131.SAMN05444486_102235"/>
<dbReference type="AlphaFoldDB" id="A0A1H3K031"/>
<reference evidence="2 3" key="1">
    <citation type="submission" date="2016-10" db="EMBL/GenBank/DDBJ databases">
        <authorList>
            <person name="de Groot N.N."/>
        </authorList>
    </citation>
    <scope>NUCLEOTIDE SEQUENCE [LARGE SCALE GENOMIC DNA]</scope>
    <source>
        <strain evidence="2 3">DSM 24677</strain>
    </source>
</reference>
<dbReference type="EMBL" id="FNPR01000002">
    <property type="protein sequence ID" value="SDY44874.1"/>
    <property type="molecule type" value="Genomic_DNA"/>
</dbReference>
<dbReference type="GeneID" id="78124308"/>
<evidence type="ECO:0000313" key="2">
    <source>
        <dbReference type="EMBL" id="SDY44874.1"/>
    </source>
</evidence>
<proteinExistence type="predicted"/>
<dbReference type="Proteomes" id="UP000199026">
    <property type="component" value="Unassembled WGS sequence"/>
</dbReference>
<evidence type="ECO:0000259" key="1">
    <source>
        <dbReference type="Pfam" id="PF19834"/>
    </source>
</evidence>
<dbReference type="RefSeq" id="WP_089889696.1">
    <property type="nucleotide sequence ID" value="NZ_CALJFH010000002.1"/>
</dbReference>
<keyword evidence="3" id="KW-1185">Reference proteome</keyword>
<protein>
    <recommendedName>
        <fullName evidence="1">DUF6314 domain-containing protein</fullName>
    </recommendedName>
</protein>
<dbReference type="InterPro" id="IPR045632">
    <property type="entry name" value="DUF6314"/>
</dbReference>
<accession>A0A1H3K031</accession>
<feature type="domain" description="DUF6314" evidence="1">
    <location>
        <begin position="7"/>
        <end position="127"/>
    </location>
</feature>
<dbReference type="OrthoDB" id="7351979at2"/>